<keyword evidence="2" id="KW-1185">Reference proteome</keyword>
<organism evidence="1 2">
    <name type="scientific">Micromonospora nigra</name>
    <dbReference type="NCBI Taxonomy" id="145857"/>
    <lineage>
        <taxon>Bacteria</taxon>
        <taxon>Bacillati</taxon>
        <taxon>Actinomycetota</taxon>
        <taxon>Actinomycetes</taxon>
        <taxon>Micromonosporales</taxon>
        <taxon>Micromonosporaceae</taxon>
        <taxon>Micromonospora</taxon>
    </lineage>
</organism>
<dbReference type="RefSeq" id="WP_091079831.1">
    <property type="nucleotide sequence ID" value="NZ_FMHT01000003.1"/>
</dbReference>
<dbReference type="STRING" id="145857.GA0070616_2030"/>
<evidence type="ECO:0000313" key="2">
    <source>
        <dbReference type="Proteomes" id="UP000199699"/>
    </source>
</evidence>
<dbReference type="Gene3D" id="3.30.1050.10">
    <property type="entry name" value="SCP2 sterol-binding domain"/>
    <property type="match status" value="1"/>
</dbReference>
<proteinExistence type="predicted"/>
<sequence length="126" mass="13993">MSEAIEQFFAELPARAPAVLRGTVCGTLQLNISDGERTDHWLVLLRPGHAEVTHGRGPADAIWYGSRSLFERLITGQAQGISAMLRSESNLIGEVLLYLAFRRFWPAPPGTRDPRDVAREQAGRPR</sequence>
<dbReference type="EMBL" id="FMHT01000003">
    <property type="protein sequence ID" value="SCL20610.1"/>
    <property type="molecule type" value="Genomic_DNA"/>
</dbReference>
<evidence type="ECO:0000313" key="1">
    <source>
        <dbReference type="EMBL" id="SCL20610.1"/>
    </source>
</evidence>
<dbReference type="OrthoDB" id="3402301at2"/>
<reference evidence="1 2" key="1">
    <citation type="submission" date="2016-06" db="EMBL/GenBank/DDBJ databases">
        <authorList>
            <person name="Kjaerup R.B."/>
            <person name="Dalgaard T.S."/>
            <person name="Juul-Madsen H.R."/>
        </authorList>
    </citation>
    <scope>NUCLEOTIDE SEQUENCE [LARGE SCALE GENOMIC DNA]</scope>
    <source>
        <strain evidence="1 2">DSM 43818</strain>
    </source>
</reference>
<dbReference type="Proteomes" id="UP000199699">
    <property type="component" value="Unassembled WGS sequence"/>
</dbReference>
<name>A0A1C6RTQ7_9ACTN</name>
<accession>A0A1C6RTQ7</accession>
<dbReference type="InterPro" id="IPR036527">
    <property type="entry name" value="SCP2_sterol-bd_dom_sf"/>
</dbReference>
<gene>
    <name evidence="1" type="ORF">GA0070616_2030</name>
</gene>
<dbReference type="AlphaFoldDB" id="A0A1C6RTQ7"/>
<dbReference type="SUPFAM" id="SSF55718">
    <property type="entry name" value="SCP-like"/>
    <property type="match status" value="1"/>
</dbReference>
<protein>
    <submittedName>
        <fullName evidence="1">Uncharacterized protein</fullName>
    </submittedName>
</protein>